<keyword evidence="2" id="KW-1185">Reference proteome</keyword>
<reference evidence="1 2" key="1">
    <citation type="submission" date="2019-09" db="EMBL/GenBank/DDBJ databases">
        <title>A chromosome-level genome assembly of the Chinese tupelo Nyssa sinensis.</title>
        <authorList>
            <person name="Yang X."/>
            <person name="Kang M."/>
            <person name="Yang Y."/>
            <person name="Xiong H."/>
            <person name="Wang M."/>
            <person name="Zhang Z."/>
            <person name="Wang Z."/>
            <person name="Wu H."/>
            <person name="Ma T."/>
            <person name="Liu J."/>
            <person name="Xi Z."/>
        </authorList>
    </citation>
    <scope>NUCLEOTIDE SEQUENCE [LARGE SCALE GENOMIC DNA]</scope>
    <source>
        <strain evidence="1">J267</strain>
        <tissue evidence="1">Leaf</tissue>
    </source>
</reference>
<dbReference type="Proteomes" id="UP000325577">
    <property type="component" value="Linkage Group LG8"/>
</dbReference>
<dbReference type="AlphaFoldDB" id="A0A5J4ZHA2"/>
<evidence type="ECO:0000313" key="2">
    <source>
        <dbReference type="Proteomes" id="UP000325577"/>
    </source>
</evidence>
<evidence type="ECO:0000313" key="1">
    <source>
        <dbReference type="EMBL" id="KAA8516908.1"/>
    </source>
</evidence>
<proteinExistence type="predicted"/>
<dbReference type="OrthoDB" id="1861518at2759"/>
<dbReference type="EMBL" id="CM018051">
    <property type="protein sequence ID" value="KAA8516908.1"/>
    <property type="molecule type" value="Genomic_DNA"/>
</dbReference>
<accession>A0A5J4ZHA2</accession>
<name>A0A5J4ZHA2_9ASTE</name>
<sequence length="98" mass="10906">MTLPIHSSTKSHHLHNTSWFGLKGRGPIMKIHAVSNNGAVSRSCSSEASSSSAGDVHRRRSSFESLFCYDKAVPEEIIEKPVGLSLAEKSMPRLRWNW</sequence>
<gene>
    <name evidence="1" type="ORF">F0562_017274</name>
</gene>
<protein>
    <submittedName>
        <fullName evidence="1">Uncharacterized protein</fullName>
    </submittedName>
</protein>
<organism evidence="1 2">
    <name type="scientific">Nyssa sinensis</name>
    <dbReference type="NCBI Taxonomy" id="561372"/>
    <lineage>
        <taxon>Eukaryota</taxon>
        <taxon>Viridiplantae</taxon>
        <taxon>Streptophyta</taxon>
        <taxon>Embryophyta</taxon>
        <taxon>Tracheophyta</taxon>
        <taxon>Spermatophyta</taxon>
        <taxon>Magnoliopsida</taxon>
        <taxon>eudicotyledons</taxon>
        <taxon>Gunneridae</taxon>
        <taxon>Pentapetalae</taxon>
        <taxon>asterids</taxon>
        <taxon>Cornales</taxon>
        <taxon>Nyssaceae</taxon>
        <taxon>Nyssa</taxon>
    </lineage>
</organism>